<name>A0A835ZB91_9STRA</name>
<gene>
    <name evidence="2" type="ORF">JKP88DRAFT_267383</name>
</gene>
<dbReference type="AlphaFoldDB" id="A0A835ZB91"/>
<keyword evidence="3" id="KW-1185">Reference proteome</keyword>
<dbReference type="InterPro" id="IPR036910">
    <property type="entry name" value="HMG_box_dom_sf"/>
</dbReference>
<evidence type="ECO:0000313" key="3">
    <source>
        <dbReference type="Proteomes" id="UP000664859"/>
    </source>
</evidence>
<evidence type="ECO:0000256" key="1">
    <source>
        <dbReference type="SAM" id="MobiDB-lite"/>
    </source>
</evidence>
<sequence>MQAKLDPEARSAEGLGEDRLRLHSQGEADDLLHDGDGDGDGDEILDDADEDSWDEEEEEDEHLDGDAGGIFPDGTHFRTKRAMLTAEASPGVAAMGSVLAWNGTAASAGGVAYGNAINRGVKVAGKKRTAEDFATHEGVATKHEGPYLSVDTHGCQPTERFEREAPRSNPAHTPDANEDDDGVEAAAAAAAAVAAALRQPLRPKTAYMHFEVHERRALCTGTDYVHTHWSEIVEQCWQRMMDTEKSCYHALERADRERCMAEALPPPPQRRRCAQLSRRQATPTPARKSATTEPCESTPRQLLAPPSLLITPPATRESPTVWTYPRAAPPQPGWQPPPRFVLSDHSSGSYQEVSHPAPAVVTRETWGLAPLQQQAFGWQHQQGSAVPPQGRVQSLYSSVLHPQYAEAAAYWPSASEQRAASCGGTAPDAIATPLQYSCASPPQQLSAFGSGAAQVAAAYSDPMQAADGMRSIGTWGTLAER</sequence>
<feature type="compositionally biased region" description="Acidic residues" evidence="1">
    <location>
        <begin position="37"/>
        <end position="63"/>
    </location>
</feature>
<organism evidence="2 3">
    <name type="scientific">Tribonema minus</name>
    <dbReference type="NCBI Taxonomy" id="303371"/>
    <lineage>
        <taxon>Eukaryota</taxon>
        <taxon>Sar</taxon>
        <taxon>Stramenopiles</taxon>
        <taxon>Ochrophyta</taxon>
        <taxon>PX clade</taxon>
        <taxon>Xanthophyceae</taxon>
        <taxon>Tribonematales</taxon>
        <taxon>Tribonemataceae</taxon>
        <taxon>Tribonema</taxon>
    </lineage>
</organism>
<protein>
    <submittedName>
        <fullName evidence="2">Uncharacterized protein</fullName>
    </submittedName>
</protein>
<dbReference type="Proteomes" id="UP000664859">
    <property type="component" value="Unassembled WGS sequence"/>
</dbReference>
<dbReference type="EMBL" id="JAFCMP010000055">
    <property type="protein sequence ID" value="KAG5189239.1"/>
    <property type="molecule type" value="Genomic_DNA"/>
</dbReference>
<feature type="region of interest" description="Disordered" evidence="1">
    <location>
        <begin position="1"/>
        <end position="74"/>
    </location>
</feature>
<comment type="caution">
    <text evidence="2">The sequence shown here is derived from an EMBL/GenBank/DDBJ whole genome shotgun (WGS) entry which is preliminary data.</text>
</comment>
<reference evidence="2" key="1">
    <citation type="submission" date="2021-02" db="EMBL/GenBank/DDBJ databases">
        <title>First Annotated Genome of the Yellow-green Alga Tribonema minus.</title>
        <authorList>
            <person name="Mahan K.M."/>
        </authorList>
    </citation>
    <scope>NUCLEOTIDE SEQUENCE</scope>
    <source>
        <strain evidence="2">UTEX B ZZ1240</strain>
    </source>
</reference>
<feature type="region of interest" description="Disordered" evidence="1">
    <location>
        <begin position="261"/>
        <end position="321"/>
    </location>
</feature>
<feature type="compositionally biased region" description="Basic and acidic residues" evidence="1">
    <location>
        <begin position="1"/>
        <end position="36"/>
    </location>
</feature>
<proteinExistence type="predicted"/>
<accession>A0A835ZB91</accession>
<dbReference type="CDD" id="cd00084">
    <property type="entry name" value="HMG-box_SF"/>
    <property type="match status" value="1"/>
</dbReference>
<dbReference type="SUPFAM" id="SSF47095">
    <property type="entry name" value="HMG-box"/>
    <property type="match status" value="1"/>
</dbReference>
<dbReference type="Gene3D" id="1.10.30.10">
    <property type="entry name" value="High mobility group box domain"/>
    <property type="match status" value="1"/>
</dbReference>
<feature type="region of interest" description="Disordered" evidence="1">
    <location>
        <begin position="159"/>
        <end position="185"/>
    </location>
</feature>
<evidence type="ECO:0000313" key="2">
    <source>
        <dbReference type="EMBL" id="KAG5189239.1"/>
    </source>
</evidence>
<feature type="compositionally biased region" description="Polar residues" evidence="1">
    <location>
        <begin position="277"/>
        <end position="300"/>
    </location>
</feature>